<dbReference type="EMBL" id="QAPG01000281">
    <property type="protein sequence ID" value="TDZ29312.1"/>
    <property type="molecule type" value="Genomic_DNA"/>
</dbReference>
<sequence length="330" mass="36749">MDLSKLEKKTLEVSRGLTYTYYTSPAKDSKPTIALFHGWPDSAELWAQLINDYLVPDGYGVLAQDNLGFGDSSKPTDPAAYSWDLMTGDIIQILDAERLPAVIAIGHDWGSGLSQRLYNFHPSRVAGLALLQVPYSPPTGQDFDYDGMTALLRQLFGHECFGYWLFFGAADSPRLMGDNLDSVHALLFGSPDNWIENVCARDGFRNWVAQGRTRDTLPFADGAFKARFVDRLSRGGFTAPNCWYRANMEQVMSKADRLVPDENKALRVPVLFWLAQQDPLGKAELLQPSIEAGLLPNLKVVKRDGGHWGLLEHPDVVGKDVLDWLKETAS</sequence>
<keyword evidence="3" id="KW-1185">Reference proteome</keyword>
<keyword evidence="2" id="KW-0378">Hydrolase</keyword>
<dbReference type="InterPro" id="IPR029058">
    <property type="entry name" value="AB_hydrolase_fold"/>
</dbReference>
<dbReference type="PANTHER" id="PTHR43798">
    <property type="entry name" value="MONOACYLGLYCEROL LIPASE"/>
    <property type="match status" value="1"/>
</dbReference>
<dbReference type="SUPFAM" id="SSF53474">
    <property type="entry name" value="alpha/beta-Hydrolases"/>
    <property type="match status" value="1"/>
</dbReference>
<organism evidence="2 3">
    <name type="scientific">Colletotrichum spinosum</name>
    <dbReference type="NCBI Taxonomy" id="1347390"/>
    <lineage>
        <taxon>Eukaryota</taxon>
        <taxon>Fungi</taxon>
        <taxon>Dikarya</taxon>
        <taxon>Ascomycota</taxon>
        <taxon>Pezizomycotina</taxon>
        <taxon>Sordariomycetes</taxon>
        <taxon>Hypocreomycetidae</taxon>
        <taxon>Glomerellales</taxon>
        <taxon>Glomerellaceae</taxon>
        <taxon>Colletotrichum</taxon>
        <taxon>Colletotrichum orbiculare species complex</taxon>
    </lineage>
</organism>
<evidence type="ECO:0000259" key="1">
    <source>
        <dbReference type="Pfam" id="PF00561"/>
    </source>
</evidence>
<dbReference type="Gene3D" id="3.40.50.1820">
    <property type="entry name" value="alpha/beta hydrolase"/>
    <property type="match status" value="1"/>
</dbReference>
<dbReference type="PRINTS" id="PR00412">
    <property type="entry name" value="EPOXHYDRLASE"/>
</dbReference>
<dbReference type="InterPro" id="IPR000073">
    <property type="entry name" value="AB_hydrolase_1"/>
</dbReference>
<accession>A0A4R8PU65</accession>
<evidence type="ECO:0000313" key="2">
    <source>
        <dbReference type="EMBL" id="TDZ29312.1"/>
    </source>
</evidence>
<name>A0A4R8PU65_9PEZI</name>
<dbReference type="Proteomes" id="UP000295083">
    <property type="component" value="Unassembled WGS sequence"/>
</dbReference>
<dbReference type="GO" id="GO:0047372">
    <property type="term" value="F:monoacylglycerol lipase activity"/>
    <property type="evidence" value="ECO:0007669"/>
    <property type="project" value="TreeGrafter"/>
</dbReference>
<evidence type="ECO:0000313" key="3">
    <source>
        <dbReference type="Proteomes" id="UP000295083"/>
    </source>
</evidence>
<gene>
    <name evidence="2" type="primary">EPHX2-2</name>
    <name evidence="2" type="ORF">C8035_v011308</name>
</gene>
<feature type="domain" description="AB hydrolase-1" evidence="1">
    <location>
        <begin position="31"/>
        <end position="314"/>
    </location>
</feature>
<comment type="caution">
    <text evidence="2">The sequence shown here is derived from an EMBL/GenBank/DDBJ whole genome shotgun (WGS) entry which is preliminary data.</text>
</comment>
<dbReference type="InterPro" id="IPR050266">
    <property type="entry name" value="AB_hydrolase_sf"/>
</dbReference>
<proteinExistence type="predicted"/>
<dbReference type="Pfam" id="PF00561">
    <property type="entry name" value="Abhydrolase_1"/>
    <property type="match status" value="1"/>
</dbReference>
<reference evidence="2 3" key="1">
    <citation type="submission" date="2018-11" db="EMBL/GenBank/DDBJ databases">
        <title>Genome sequence and assembly of Colletotrichum spinosum.</title>
        <authorList>
            <person name="Gan P."/>
            <person name="Shirasu K."/>
        </authorList>
    </citation>
    <scope>NUCLEOTIDE SEQUENCE [LARGE SCALE GENOMIC DNA]</scope>
    <source>
        <strain evidence="2 3">CBS 515.97</strain>
    </source>
</reference>
<dbReference type="GO" id="GO:0016020">
    <property type="term" value="C:membrane"/>
    <property type="evidence" value="ECO:0007669"/>
    <property type="project" value="TreeGrafter"/>
</dbReference>
<dbReference type="GO" id="GO:0046464">
    <property type="term" value="P:acylglycerol catabolic process"/>
    <property type="evidence" value="ECO:0007669"/>
    <property type="project" value="TreeGrafter"/>
</dbReference>
<dbReference type="AlphaFoldDB" id="A0A4R8PU65"/>
<dbReference type="PANTHER" id="PTHR43798:SF33">
    <property type="entry name" value="HYDROLASE, PUTATIVE (AFU_ORTHOLOGUE AFUA_2G14860)-RELATED"/>
    <property type="match status" value="1"/>
</dbReference>
<protein>
    <submittedName>
        <fullName evidence="2">Bifunctional epoxide hydrolase 2</fullName>
    </submittedName>
</protein>
<dbReference type="InterPro" id="IPR000639">
    <property type="entry name" value="Epox_hydrolase-like"/>
</dbReference>